<name>A0A2J8QKR7_PANTR</name>
<dbReference type="EMBL" id="NBAG03000032">
    <property type="protein sequence ID" value="PNI96870.1"/>
    <property type="molecule type" value="Genomic_DNA"/>
</dbReference>
<reference evidence="1 2" key="1">
    <citation type="submission" date="2017-12" db="EMBL/GenBank/DDBJ databases">
        <title>High-resolution comparative analysis of great ape genomes.</title>
        <authorList>
            <person name="Pollen A."/>
            <person name="Hastie A."/>
            <person name="Hormozdiari F."/>
            <person name="Dougherty M."/>
            <person name="Liu R."/>
            <person name="Chaisson M."/>
            <person name="Hoppe E."/>
            <person name="Hill C."/>
            <person name="Pang A."/>
            <person name="Hillier L."/>
            <person name="Baker C."/>
            <person name="Armstrong J."/>
            <person name="Shendure J."/>
            <person name="Paten B."/>
            <person name="Wilson R."/>
            <person name="Chao H."/>
            <person name="Schneider V."/>
            <person name="Ventura M."/>
            <person name="Kronenberg Z."/>
            <person name="Murali S."/>
            <person name="Gordon D."/>
            <person name="Cantsilieris S."/>
            <person name="Munson K."/>
            <person name="Nelson B."/>
            <person name="Raja A."/>
            <person name="Underwood J."/>
            <person name="Diekhans M."/>
            <person name="Fiddes I."/>
            <person name="Haussler D."/>
            <person name="Eichler E."/>
        </authorList>
    </citation>
    <scope>NUCLEOTIDE SEQUENCE [LARGE SCALE GENOMIC DNA]</scope>
    <source>
        <strain evidence="1">Yerkes chimp pedigree #C0471</strain>
    </source>
</reference>
<gene>
    <name evidence="1" type="ORF">CK820_G0029728</name>
</gene>
<proteinExistence type="predicted"/>
<dbReference type="AlphaFoldDB" id="A0A2J8QKR7"/>
<dbReference type="Proteomes" id="UP000236370">
    <property type="component" value="Unassembled WGS sequence"/>
</dbReference>
<evidence type="ECO:0000313" key="2">
    <source>
        <dbReference type="Proteomes" id="UP000236370"/>
    </source>
</evidence>
<protein>
    <submittedName>
        <fullName evidence="1">NFATC4 isoform 30</fullName>
    </submittedName>
</protein>
<comment type="caution">
    <text evidence="1">The sequence shown here is derived from an EMBL/GenBank/DDBJ whole genome shotgun (WGS) entry which is preliminary data.</text>
</comment>
<sequence>MDFSPPRPPYPSYPHEDPACETPYLSEGFGYGMPPLYPQTGPPPSYRPGLRMFPETRGTTVSEIIGRDLSGFPAPPGEEPPA</sequence>
<accession>A0A2J8QKR7</accession>
<organism evidence="1 2">
    <name type="scientific">Pan troglodytes</name>
    <name type="common">Chimpanzee</name>
    <dbReference type="NCBI Taxonomy" id="9598"/>
    <lineage>
        <taxon>Eukaryota</taxon>
        <taxon>Metazoa</taxon>
        <taxon>Chordata</taxon>
        <taxon>Craniata</taxon>
        <taxon>Vertebrata</taxon>
        <taxon>Euteleostomi</taxon>
        <taxon>Mammalia</taxon>
        <taxon>Eutheria</taxon>
        <taxon>Euarchontoglires</taxon>
        <taxon>Primates</taxon>
        <taxon>Haplorrhini</taxon>
        <taxon>Catarrhini</taxon>
        <taxon>Hominidae</taxon>
        <taxon>Pan</taxon>
    </lineage>
</organism>
<evidence type="ECO:0000313" key="1">
    <source>
        <dbReference type="EMBL" id="PNI96870.1"/>
    </source>
</evidence>